<comment type="caution">
    <text evidence="1">The sequence shown here is derived from an EMBL/GenBank/DDBJ whole genome shotgun (WGS) entry which is preliminary data.</text>
</comment>
<sequence length="99" mass="10991">MAEGRRRNFTDEEVLTLLRQTLGDRPFLHPRGGIRAKWEALAATLVADDSFLREILSGKTASSRFGKRVKAHREHADEAATLSGVSVDESKKATILDDE</sequence>
<evidence type="ECO:0000313" key="2">
    <source>
        <dbReference type="Proteomes" id="UP000694044"/>
    </source>
</evidence>
<dbReference type="Proteomes" id="UP000694044">
    <property type="component" value="Unassembled WGS sequence"/>
</dbReference>
<dbReference type="AlphaFoldDB" id="A0A8T1VBS7"/>
<accession>A0A8T1VBS7</accession>
<keyword evidence="2" id="KW-1185">Reference proteome</keyword>
<protein>
    <submittedName>
        <fullName evidence="1">Uncharacterized protein</fullName>
    </submittedName>
</protein>
<dbReference type="OrthoDB" id="111587at2759"/>
<proteinExistence type="predicted"/>
<name>A0A8T1VBS7_9STRA</name>
<reference evidence="1" key="1">
    <citation type="submission" date="2021-02" db="EMBL/GenBank/DDBJ databases">
        <authorList>
            <person name="Palmer J.M."/>
        </authorList>
    </citation>
    <scope>NUCLEOTIDE SEQUENCE</scope>
    <source>
        <strain evidence="1">SCRP734</strain>
    </source>
</reference>
<organism evidence="1 2">
    <name type="scientific">Phytophthora pseudosyringae</name>
    <dbReference type="NCBI Taxonomy" id="221518"/>
    <lineage>
        <taxon>Eukaryota</taxon>
        <taxon>Sar</taxon>
        <taxon>Stramenopiles</taxon>
        <taxon>Oomycota</taxon>
        <taxon>Peronosporomycetes</taxon>
        <taxon>Peronosporales</taxon>
        <taxon>Peronosporaceae</taxon>
        <taxon>Phytophthora</taxon>
    </lineage>
</organism>
<dbReference type="EMBL" id="JAGDFM010000395">
    <property type="protein sequence ID" value="KAG7378787.1"/>
    <property type="molecule type" value="Genomic_DNA"/>
</dbReference>
<evidence type="ECO:0000313" key="1">
    <source>
        <dbReference type="EMBL" id="KAG7378787.1"/>
    </source>
</evidence>
<gene>
    <name evidence="1" type="ORF">PHYPSEUDO_009484</name>
</gene>